<evidence type="ECO:0000256" key="1">
    <source>
        <dbReference type="ARBA" id="ARBA00001668"/>
    </source>
</evidence>
<dbReference type="PROSITE" id="PS01242">
    <property type="entry name" value="ZF_FPG_1"/>
    <property type="match status" value="1"/>
</dbReference>
<keyword evidence="7 16" id="KW-0863">Zinc-finger</keyword>
<evidence type="ECO:0000256" key="10">
    <source>
        <dbReference type="ARBA" id="ARBA00023125"/>
    </source>
</evidence>
<keyword evidence="14" id="KW-0326">Glycosidase</keyword>
<dbReference type="InterPro" id="IPR035937">
    <property type="entry name" value="FPG_N"/>
</dbReference>
<comment type="similarity">
    <text evidence="3">Belongs to the FPG family.</text>
</comment>
<sequence>MPELPEVETIRQDLRQKIVGKKIEDLKLSKKARLNKSQKFFVDFLVGNHFAEIDRIGKLIIFILPDEKHVMLVHLKMTGQLIYKKDDKIIPGGHNDVSTVDVPNKHTHVQFHFSDGSKVFFNDIRRFGYLSLEPIEKLENIKSKYGIEPLTPNFTWENFAKIFAGKKSTILKALLLNQQIISGLGNIYVDEVCFDAGVRPDRRVNTLTLAELKKLFASTKKIIKKAVDERGTTFNNYVDGDGKQGNFVKFLKVYGQGGEECMKCKNILKKTKVGGRGTVYCEKCQH</sequence>
<dbReference type="EMBL" id="PFPL01000033">
    <property type="protein sequence ID" value="PIZ96117.1"/>
    <property type="molecule type" value="Genomic_DNA"/>
</dbReference>
<comment type="cofactor">
    <cofactor evidence="2">
        <name>Zn(2+)</name>
        <dbReference type="ChEBI" id="CHEBI:29105"/>
    </cofactor>
</comment>
<dbReference type="Proteomes" id="UP000231453">
    <property type="component" value="Unassembled WGS sequence"/>
</dbReference>
<dbReference type="InterPro" id="IPR012319">
    <property type="entry name" value="FPG_cat"/>
</dbReference>
<evidence type="ECO:0000256" key="7">
    <source>
        <dbReference type="ARBA" id="ARBA00022771"/>
    </source>
</evidence>
<keyword evidence="5" id="KW-0479">Metal-binding</keyword>
<evidence type="ECO:0000256" key="2">
    <source>
        <dbReference type="ARBA" id="ARBA00001947"/>
    </source>
</evidence>
<protein>
    <submittedName>
        <fullName evidence="19">DNA-formamidopyrimidine glycosylase</fullName>
    </submittedName>
</protein>
<dbReference type="FunFam" id="1.10.8.50:FF:000003">
    <property type="entry name" value="Formamidopyrimidine-DNA glycosylase"/>
    <property type="match status" value="1"/>
</dbReference>
<evidence type="ECO:0000256" key="6">
    <source>
        <dbReference type="ARBA" id="ARBA00022763"/>
    </source>
</evidence>
<keyword evidence="9" id="KW-0862">Zinc</keyword>
<evidence type="ECO:0000256" key="3">
    <source>
        <dbReference type="ARBA" id="ARBA00009409"/>
    </source>
</evidence>
<evidence type="ECO:0000313" key="19">
    <source>
        <dbReference type="EMBL" id="PIZ96117.1"/>
    </source>
</evidence>
<dbReference type="Gene3D" id="3.20.190.10">
    <property type="entry name" value="MutM-like, N-terminal"/>
    <property type="match status" value="1"/>
</dbReference>
<dbReference type="PROSITE" id="PS51068">
    <property type="entry name" value="FPG_CAT"/>
    <property type="match status" value="1"/>
</dbReference>
<dbReference type="PANTHER" id="PTHR22993">
    <property type="entry name" value="FORMAMIDOPYRIMIDINE-DNA GLYCOSYLASE"/>
    <property type="match status" value="1"/>
</dbReference>
<evidence type="ECO:0000256" key="11">
    <source>
        <dbReference type="ARBA" id="ARBA00023204"/>
    </source>
</evidence>
<organism evidence="19 20">
    <name type="scientific">Candidatus Magasanikbacteria bacterium CG_4_10_14_0_2_um_filter_33_14</name>
    <dbReference type="NCBI Taxonomy" id="1974636"/>
    <lineage>
        <taxon>Bacteria</taxon>
        <taxon>Candidatus Magasanikiibacteriota</taxon>
    </lineage>
</organism>
<dbReference type="NCBIfam" id="TIGR00577">
    <property type="entry name" value="fpg"/>
    <property type="match status" value="1"/>
</dbReference>
<dbReference type="InterPro" id="IPR010663">
    <property type="entry name" value="Znf_FPG/IleRS"/>
</dbReference>
<comment type="catalytic activity">
    <reaction evidence="15">
        <text>2'-deoxyribonucleotide-(2'-deoxyribose 5'-phosphate)-2'-deoxyribonucleotide-DNA = a 3'-end 2'-deoxyribonucleotide-(2,3-dehydro-2,3-deoxyribose 5'-phosphate)-DNA + a 5'-end 5'-phospho-2'-deoxyribonucleoside-DNA + H(+)</text>
        <dbReference type="Rhea" id="RHEA:66592"/>
        <dbReference type="Rhea" id="RHEA-COMP:13180"/>
        <dbReference type="Rhea" id="RHEA-COMP:16897"/>
        <dbReference type="Rhea" id="RHEA-COMP:17067"/>
        <dbReference type="ChEBI" id="CHEBI:15378"/>
        <dbReference type="ChEBI" id="CHEBI:136412"/>
        <dbReference type="ChEBI" id="CHEBI:157695"/>
        <dbReference type="ChEBI" id="CHEBI:167181"/>
        <dbReference type="EC" id="4.2.99.18"/>
    </reaction>
</comment>
<keyword evidence="13" id="KW-0511">Multifunctional enzyme</keyword>
<feature type="domain" description="Formamidopyrimidine-DNA glycosylase catalytic" evidence="18">
    <location>
        <begin position="2"/>
        <end position="128"/>
    </location>
</feature>
<dbReference type="InterPro" id="IPR015887">
    <property type="entry name" value="DNA_glyclase_Znf_dom_DNA_BS"/>
</dbReference>
<dbReference type="AlphaFoldDB" id="A0A2M7VBC4"/>
<dbReference type="SUPFAM" id="SSF81624">
    <property type="entry name" value="N-terminal domain of MutM-like DNA repair proteins"/>
    <property type="match status" value="1"/>
</dbReference>
<dbReference type="Gene3D" id="1.10.8.50">
    <property type="match status" value="1"/>
</dbReference>
<evidence type="ECO:0000256" key="13">
    <source>
        <dbReference type="ARBA" id="ARBA00023268"/>
    </source>
</evidence>
<evidence type="ECO:0000256" key="5">
    <source>
        <dbReference type="ARBA" id="ARBA00022723"/>
    </source>
</evidence>
<proteinExistence type="inferred from homology"/>
<dbReference type="Pfam" id="PF06827">
    <property type="entry name" value="zf-FPG_IleRS"/>
    <property type="match status" value="1"/>
</dbReference>
<gene>
    <name evidence="19" type="ORF">COX80_02185</name>
</gene>
<dbReference type="CDD" id="cd08966">
    <property type="entry name" value="EcFpg-like_N"/>
    <property type="match status" value="1"/>
</dbReference>
<dbReference type="NCBIfam" id="NF002211">
    <property type="entry name" value="PRK01103.1"/>
    <property type="match status" value="1"/>
</dbReference>
<dbReference type="GO" id="GO:0008270">
    <property type="term" value="F:zinc ion binding"/>
    <property type="evidence" value="ECO:0007669"/>
    <property type="project" value="UniProtKB-KW"/>
</dbReference>
<keyword evidence="11" id="KW-0234">DNA repair</keyword>
<dbReference type="GO" id="GO:0003684">
    <property type="term" value="F:damaged DNA binding"/>
    <property type="evidence" value="ECO:0007669"/>
    <property type="project" value="InterPro"/>
</dbReference>
<name>A0A2M7VBC4_9BACT</name>
<feature type="domain" description="FPG-type" evidence="17">
    <location>
        <begin position="252"/>
        <end position="286"/>
    </location>
</feature>
<dbReference type="SUPFAM" id="SSF46946">
    <property type="entry name" value="S13-like H2TH domain"/>
    <property type="match status" value="1"/>
</dbReference>
<accession>A0A2M7VBC4</accession>
<dbReference type="GO" id="GO:0140078">
    <property type="term" value="F:class I DNA-(apurinic or apyrimidinic site) endonuclease activity"/>
    <property type="evidence" value="ECO:0007669"/>
    <property type="project" value="UniProtKB-EC"/>
</dbReference>
<keyword evidence="8" id="KW-0378">Hydrolase</keyword>
<evidence type="ECO:0000259" key="17">
    <source>
        <dbReference type="PROSITE" id="PS51066"/>
    </source>
</evidence>
<evidence type="ECO:0000256" key="14">
    <source>
        <dbReference type="ARBA" id="ARBA00023295"/>
    </source>
</evidence>
<comment type="subunit">
    <text evidence="4">Monomer.</text>
</comment>
<comment type="caution">
    <text evidence="19">The sequence shown here is derived from an EMBL/GenBank/DDBJ whole genome shotgun (WGS) entry which is preliminary data.</text>
</comment>
<dbReference type="PROSITE" id="PS51066">
    <property type="entry name" value="ZF_FPG_2"/>
    <property type="match status" value="1"/>
</dbReference>
<dbReference type="Pfam" id="PF06831">
    <property type="entry name" value="H2TH"/>
    <property type="match status" value="1"/>
</dbReference>
<evidence type="ECO:0000259" key="18">
    <source>
        <dbReference type="PROSITE" id="PS51068"/>
    </source>
</evidence>
<reference evidence="20" key="1">
    <citation type="submission" date="2017-09" db="EMBL/GenBank/DDBJ databases">
        <title>Depth-based differentiation of microbial function through sediment-hosted aquifers and enrichment of novel symbionts in the deep terrestrial subsurface.</title>
        <authorList>
            <person name="Probst A.J."/>
            <person name="Ladd B."/>
            <person name="Jarett J.K."/>
            <person name="Geller-Mcgrath D.E."/>
            <person name="Sieber C.M.K."/>
            <person name="Emerson J.B."/>
            <person name="Anantharaman K."/>
            <person name="Thomas B.C."/>
            <person name="Malmstrom R."/>
            <person name="Stieglmeier M."/>
            <person name="Klingl A."/>
            <person name="Woyke T."/>
            <person name="Ryan C.M."/>
            <person name="Banfield J.F."/>
        </authorList>
    </citation>
    <scope>NUCLEOTIDE SEQUENCE [LARGE SCALE GENOMIC DNA]</scope>
</reference>
<evidence type="ECO:0000256" key="12">
    <source>
        <dbReference type="ARBA" id="ARBA00023239"/>
    </source>
</evidence>
<keyword evidence="6" id="KW-0227">DNA damage</keyword>
<dbReference type="Pfam" id="PF01149">
    <property type="entry name" value="Fapy_DNA_glyco"/>
    <property type="match status" value="1"/>
</dbReference>
<dbReference type="GO" id="GO:0006284">
    <property type="term" value="P:base-excision repair"/>
    <property type="evidence" value="ECO:0007669"/>
    <property type="project" value="InterPro"/>
</dbReference>
<evidence type="ECO:0000313" key="20">
    <source>
        <dbReference type="Proteomes" id="UP000231453"/>
    </source>
</evidence>
<dbReference type="InterPro" id="IPR010979">
    <property type="entry name" value="Ribosomal_uS13-like_H2TH"/>
</dbReference>
<comment type="catalytic activity">
    <reaction evidence="1">
        <text>Hydrolysis of DNA containing ring-opened 7-methylguanine residues, releasing 2,6-diamino-4-hydroxy-5-(N-methyl)formamidopyrimidine.</text>
        <dbReference type="EC" id="3.2.2.23"/>
    </reaction>
</comment>
<evidence type="ECO:0000256" key="9">
    <source>
        <dbReference type="ARBA" id="ARBA00022833"/>
    </source>
</evidence>
<keyword evidence="12" id="KW-0456">Lyase</keyword>
<dbReference type="SUPFAM" id="SSF57716">
    <property type="entry name" value="Glucocorticoid receptor-like (DNA-binding domain)"/>
    <property type="match status" value="1"/>
</dbReference>
<evidence type="ECO:0000256" key="15">
    <source>
        <dbReference type="ARBA" id="ARBA00044632"/>
    </source>
</evidence>
<keyword evidence="10" id="KW-0238">DNA-binding</keyword>
<evidence type="ECO:0000256" key="16">
    <source>
        <dbReference type="PROSITE-ProRule" id="PRU00391"/>
    </source>
</evidence>
<dbReference type="InterPro" id="IPR000214">
    <property type="entry name" value="Znf_DNA_glyclase/AP_lyase"/>
</dbReference>
<evidence type="ECO:0000256" key="4">
    <source>
        <dbReference type="ARBA" id="ARBA00011245"/>
    </source>
</evidence>
<dbReference type="InterPro" id="IPR020629">
    <property type="entry name" value="FPG_Glyclase"/>
</dbReference>
<dbReference type="SMART" id="SM01232">
    <property type="entry name" value="H2TH"/>
    <property type="match status" value="1"/>
</dbReference>
<dbReference type="GO" id="GO:0034039">
    <property type="term" value="F:8-oxo-7,8-dihydroguanine DNA N-glycosylase activity"/>
    <property type="evidence" value="ECO:0007669"/>
    <property type="project" value="TreeGrafter"/>
</dbReference>
<dbReference type="PANTHER" id="PTHR22993:SF9">
    <property type="entry name" value="FORMAMIDOPYRIMIDINE-DNA GLYCOSYLASE"/>
    <property type="match status" value="1"/>
</dbReference>
<dbReference type="SMART" id="SM00898">
    <property type="entry name" value="Fapy_DNA_glyco"/>
    <property type="match status" value="1"/>
</dbReference>
<dbReference type="InterPro" id="IPR015886">
    <property type="entry name" value="H2TH_FPG"/>
</dbReference>
<evidence type="ECO:0000256" key="8">
    <source>
        <dbReference type="ARBA" id="ARBA00022801"/>
    </source>
</evidence>